<dbReference type="AlphaFoldDB" id="A0A4P9WC76"/>
<sequence>TGDTTTKPNKGVILRRSVEYIRQIQAFATRQVDRNRELEDIVSRLIRQTGIPESELGL</sequence>
<dbReference type="Proteomes" id="UP000269721">
    <property type="component" value="Unassembled WGS sequence"/>
</dbReference>
<evidence type="ECO:0000313" key="1">
    <source>
        <dbReference type="EMBL" id="RKO89193.1"/>
    </source>
</evidence>
<evidence type="ECO:0000313" key="2">
    <source>
        <dbReference type="Proteomes" id="UP000269721"/>
    </source>
</evidence>
<dbReference type="Gene3D" id="4.10.280.10">
    <property type="entry name" value="Helix-loop-helix DNA-binding domain"/>
    <property type="match status" value="1"/>
</dbReference>
<dbReference type="GO" id="GO:0046983">
    <property type="term" value="F:protein dimerization activity"/>
    <property type="evidence" value="ECO:0007669"/>
    <property type="project" value="InterPro"/>
</dbReference>
<gene>
    <name evidence="1" type="ORF">BDK51DRAFT_7710</name>
</gene>
<reference evidence="2" key="1">
    <citation type="journal article" date="2018" name="Nat. Microbiol.">
        <title>Leveraging single-cell genomics to expand the fungal tree of life.</title>
        <authorList>
            <person name="Ahrendt S.R."/>
            <person name="Quandt C.A."/>
            <person name="Ciobanu D."/>
            <person name="Clum A."/>
            <person name="Salamov A."/>
            <person name="Andreopoulos B."/>
            <person name="Cheng J.F."/>
            <person name="Woyke T."/>
            <person name="Pelin A."/>
            <person name="Henrissat B."/>
            <person name="Reynolds N.K."/>
            <person name="Benny G.L."/>
            <person name="Smith M.E."/>
            <person name="James T.Y."/>
            <person name="Grigoriev I.V."/>
        </authorList>
    </citation>
    <scope>NUCLEOTIDE SEQUENCE [LARGE SCALE GENOMIC DNA]</scope>
</reference>
<dbReference type="SUPFAM" id="SSF47459">
    <property type="entry name" value="HLH, helix-loop-helix DNA-binding domain"/>
    <property type="match status" value="1"/>
</dbReference>
<protein>
    <submittedName>
        <fullName evidence="1">Uncharacterized protein</fullName>
    </submittedName>
</protein>
<organism evidence="1 2">
    <name type="scientific">Blyttiomyces helicus</name>
    <dbReference type="NCBI Taxonomy" id="388810"/>
    <lineage>
        <taxon>Eukaryota</taxon>
        <taxon>Fungi</taxon>
        <taxon>Fungi incertae sedis</taxon>
        <taxon>Chytridiomycota</taxon>
        <taxon>Chytridiomycota incertae sedis</taxon>
        <taxon>Chytridiomycetes</taxon>
        <taxon>Chytridiomycetes incertae sedis</taxon>
        <taxon>Blyttiomyces</taxon>
    </lineage>
</organism>
<accession>A0A4P9WC76</accession>
<dbReference type="InterPro" id="IPR036638">
    <property type="entry name" value="HLH_DNA-bd_sf"/>
</dbReference>
<dbReference type="OrthoDB" id="690068at2759"/>
<proteinExistence type="predicted"/>
<keyword evidence="2" id="KW-1185">Reference proteome</keyword>
<name>A0A4P9WC76_9FUNG</name>
<feature type="non-terminal residue" evidence="1">
    <location>
        <position position="58"/>
    </location>
</feature>
<dbReference type="EMBL" id="KZ996232">
    <property type="protein sequence ID" value="RKO89193.1"/>
    <property type="molecule type" value="Genomic_DNA"/>
</dbReference>
<feature type="non-terminal residue" evidence="1">
    <location>
        <position position="1"/>
    </location>
</feature>